<name>A0AAE3ILE4_9BACT</name>
<feature type="region of interest" description="Disordered" evidence="1">
    <location>
        <begin position="126"/>
        <end position="152"/>
    </location>
</feature>
<feature type="domain" description="DUF4476" evidence="2">
    <location>
        <begin position="406"/>
        <end position="492"/>
    </location>
</feature>
<protein>
    <submittedName>
        <fullName evidence="3">DUF4476 domain-containing protein</fullName>
    </submittedName>
</protein>
<evidence type="ECO:0000313" key="3">
    <source>
        <dbReference type="EMBL" id="MCU7693428.1"/>
    </source>
</evidence>
<accession>A0AAE3ILE4</accession>
<dbReference type="EMBL" id="JAOTPL010000002">
    <property type="protein sequence ID" value="MCU7693428.1"/>
    <property type="molecule type" value="Genomic_DNA"/>
</dbReference>
<dbReference type="AlphaFoldDB" id="A0AAE3ILE4"/>
<dbReference type="Proteomes" id="UP001209317">
    <property type="component" value="Unassembled WGS sequence"/>
</dbReference>
<comment type="caution">
    <text evidence="3">The sequence shown here is derived from an EMBL/GenBank/DDBJ whole genome shotgun (WGS) entry which is preliminary data.</text>
</comment>
<dbReference type="InterPro" id="IPR028011">
    <property type="entry name" value="DUF4476"/>
</dbReference>
<organism evidence="3 4">
    <name type="scientific">Haoranjiania flava</name>
    <dbReference type="NCBI Taxonomy" id="1856322"/>
    <lineage>
        <taxon>Bacteria</taxon>
        <taxon>Pseudomonadati</taxon>
        <taxon>Bacteroidota</taxon>
        <taxon>Chitinophagia</taxon>
        <taxon>Chitinophagales</taxon>
        <taxon>Chitinophagaceae</taxon>
        <taxon>Haoranjiania</taxon>
    </lineage>
</organism>
<evidence type="ECO:0000256" key="1">
    <source>
        <dbReference type="SAM" id="MobiDB-lite"/>
    </source>
</evidence>
<reference evidence="3" key="1">
    <citation type="submission" date="2022-10" db="EMBL/GenBank/DDBJ databases">
        <authorList>
            <person name="Kim H.S."/>
            <person name="Kim J.-S."/>
            <person name="Suh M.K."/>
            <person name="Eom M.K."/>
            <person name="Lee J.-S."/>
        </authorList>
    </citation>
    <scope>NUCLEOTIDE SEQUENCE</scope>
    <source>
        <strain evidence="3">LIP-5</strain>
    </source>
</reference>
<proteinExistence type="predicted"/>
<evidence type="ECO:0000313" key="4">
    <source>
        <dbReference type="Proteomes" id="UP001209317"/>
    </source>
</evidence>
<gene>
    <name evidence="3" type="ORF">OD355_02720</name>
</gene>
<feature type="compositionally biased region" description="Basic and acidic residues" evidence="1">
    <location>
        <begin position="138"/>
        <end position="150"/>
    </location>
</feature>
<dbReference type="RefSeq" id="WP_263036913.1">
    <property type="nucleotide sequence ID" value="NZ_JAOTPL010000002.1"/>
</dbReference>
<evidence type="ECO:0000259" key="2">
    <source>
        <dbReference type="Pfam" id="PF14771"/>
    </source>
</evidence>
<dbReference type="Pfam" id="PF14771">
    <property type="entry name" value="DUF4476"/>
    <property type="match status" value="1"/>
</dbReference>
<sequence>MNIQIKKIILLLLSVVFVAGIHKVKAQVDDSHFIYIQSENRKPFYVVLNEKLYSSSSIGYLIIPKLKSGTYNFRLGFPQNAAPEQKFVTVVKNNDIGYSLKEVDKSTYSLTDLQTQEVIVANGKQPSGNVVAATPPKKTREEQPEVKQPDPEPVVVATVEEKPVAAEEPPVVAANTTPVKEEPKSRTFGDLMSTVVNDPNLAKPVQKEAPKPKRDPFEETKIVRAGDEKKPVETPVAQTTAQPVVASPELAAPSDTYGVIRTEDKNVNNGREMSFVLLSNTSTDSVKIFIPSDEPQPAEAAVSTNAPVAVQAPPAEEKKKSIAYFDYEDLAQQAPPAIEKKTRRNRNERFIKKEEKQAPPANQVENPFYTNEPKVVPAEETVVQSAKVVPDVASANYSNCSGGEIADRDFNKIRNKMIGRDNDDDMVTTAMDMLGKKCITTAKVKTLAGLFITDNGRLRFFKAVYGHVSDKQNFAGLESLIYDKAKKAEFRNSVK</sequence>
<keyword evidence="4" id="KW-1185">Reference proteome</keyword>